<dbReference type="EMBL" id="RZYA01000004">
    <property type="protein sequence ID" value="RVU26104.1"/>
    <property type="molecule type" value="Genomic_DNA"/>
</dbReference>
<accession>A0A437PV10</accession>
<dbReference type="RefSeq" id="WP_127827930.1">
    <property type="nucleotide sequence ID" value="NZ_RZYA01000004.1"/>
</dbReference>
<evidence type="ECO:0000313" key="2">
    <source>
        <dbReference type="Proteomes" id="UP000283128"/>
    </source>
</evidence>
<dbReference type="AlphaFoldDB" id="A0A437PV10"/>
<proteinExistence type="predicted"/>
<protein>
    <submittedName>
        <fullName evidence="1">Uncharacterized protein</fullName>
    </submittedName>
</protein>
<organism evidence="1 2">
    <name type="scientific">Streptomyces antnestii</name>
    <dbReference type="NCBI Taxonomy" id="2494256"/>
    <lineage>
        <taxon>Bacteria</taxon>
        <taxon>Bacillati</taxon>
        <taxon>Actinomycetota</taxon>
        <taxon>Actinomycetes</taxon>
        <taxon>Kitasatosporales</taxon>
        <taxon>Streptomycetaceae</taxon>
        <taxon>Streptomyces</taxon>
    </lineage>
</organism>
<dbReference type="OrthoDB" id="3295168at2"/>
<keyword evidence="2" id="KW-1185">Reference proteome</keyword>
<comment type="caution">
    <text evidence="1">The sequence shown here is derived from an EMBL/GenBank/DDBJ whole genome shotgun (WGS) entry which is preliminary data.</text>
</comment>
<gene>
    <name evidence="1" type="ORF">EOT10_10965</name>
</gene>
<sequence>MALTVHIPEYLEDCELVAGEDLAREPAFWLAHLMLTVGDPSEDPERYGVDASVYEEMVERLSDPEEPWPVLRVPFEGGHTAYTVYTNFDDANNVDFFVRHHEWGRLGYLGQCGADEAGPGLSWTELTTLAEAAQNSSEGLTDSSQRLLLLFPMLGDAEMPREARHMVAQALARCRIRSDAADKLATVLVGEQEADSEPRWTVTTDSPIAVCSSPYSARHIPLALGITPRQAQALADALNGGG</sequence>
<dbReference type="Proteomes" id="UP000283128">
    <property type="component" value="Unassembled WGS sequence"/>
</dbReference>
<reference evidence="1 2" key="1">
    <citation type="submission" date="2019-01" db="EMBL/GenBank/DDBJ databases">
        <title>Genome sequences of Streptomyces and Rhizobium isolates collected from root and soil.</title>
        <authorList>
            <person name="Chhettri S."/>
            <person name="Sevigny J.L."/>
            <person name="Sen A."/>
            <person name="Ennis N."/>
            <person name="Tisa L."/>
        </authorList>
    </citation>
    <scope>NUCLEOTIDE SEQUENCE [LARGE SCALE GENOMIC DNA]</scope>
    <source>
        <strain evidence="1 2">San01</strain>
    </source>
</reference>
<evidence type="ECO:0000313" key="1">
    <source>
        <dbReference type="EMBL" id="RVU26104.1"/>
    </source>
</evidence>
<name>A0A437PV10_9ACTN</name>